<dbReference type="Proteomes" id="UP001470809">
    <property type="component" value="Chromosome"/>
</dbReference>
<dbReference type="InterPro" id="IPR023214">
    <property type="entry name" value="HAD_sf"/>
</dbReference>
<organism evidence="1 2">
    <name type="scientific">Yoonia rhodophyticola</name>
    <dbReference type="NCBI Taxonomy" id="3137370"/>
    <lineage>
        <taxon>Bacteria</taxon>
        <taxon>Pseudomonadati</taxon>
        <taxon>Pseudomonadota</taxon>
        <taxon>Alphaproteobacteria</taxon>
        <taxon>Rhodobacterales</taxon>
        <taxon>Paracoccaceae</taxon>
        <taxon>Yoonia</taxon>
    </lineage>
</organism>
<evidence type="ECO:0000313" key="1">
    <source>
        <dbReference type="EMBL" id="WZU67845.1"/>
    </source>
</evidence>
<dbReference type="Pfam" id="PF13419">
    <property type="entry name" value="HAD_2"/>
    <property type="match status" value="1"/>
</dbReference>
<evidence type="ECO:0000313" key="2">
    <source>
        <dbReference type="Proteomes" id="UP001470809"/>
    </source>
</evidence>
<dbReference type="PANTHER" id="PTHR43434:SF24">
    <property type="entry name" value="HYDROLASE-RELATED"/>
    <property type="match status" value="1"/>
</dbReference>
<dbReference type="InterPro" id="IPR023198">
    <property type="entry name" value="PGP-like_dom2"/>
</dbReference>
<name>A0AAN0NKX2_9RHOB</name>
<sequence length="223" mass="24026">MSDLRLVIFDVDGTLVDSQTEIFAAMTGAFRAEALAVPDRTAVLSIVGLSLDEAFARLCPDSDAALRRRLVDGYKASFAGLRAENREMGPLFPGARAVLRQLESIDDVLLGVATGKSRRGLDKVLERHDLQGVFHTEQVADHHPSKPNPSMILTALNELGVAARSAAMVGDTTFDMDMGRAAGVHTVGVSWGYHPADSLRPDVLIDAFDTLPAAINKVMDTER</sequence>
<accession>A0AAN0NKX2</accession>
<dbReference type="KEGG" id="yrh:AABB31_02485"/>
<dbReference type="SUPFAM" id="SSF56784">
    <property type="entry name" value="HAD-like"/>
    <property type="match status" value="1"/>
</dbReference>
<dbReference type="GO" id="GO:0005829">
    <property type="term" value="C:cytosol"/>
    <property type="evidence" value="ECO:0007669"/>
    <property type="project" value="TreeGrafter"/>
</dbReference>
<dbReference type="PANTHER" id="PTHR43434">
    <property type="entry name" value="PHOSPHOGLYCOLATE PHOSPHATASE"/>
    <property type="match status" value="1"/>
</dbReference>
<protein>
    <submittedName>
        <fullName evidence="1">HAD-IA family hydrolase</fullName>
    </submittedName>
</protein>
<dbReference type="SFLD" id="SFLDG01135">
    <property type="entry name" value="C1.5.6:_HAD__Beta-PGM__Phospha"/>
    <property type="match status" value="1"/>
</dbReference>
<dbReference type="Gene3D" id="3.40.50.1000">
    <property type="entry name" value="HAD superfamily/HAD-like"/>
    <property type="match status" value="1"/>
</dbReference>
<dbReference type="SFLD" id="SFLDG01129">
    <property type="entry name" value="C1.5:_HAD__Beta-PGM__Phosphata"/>
    <property type="match status" value="1"/>
</dbReference>
<keyword evidence="1" id="KW-0378">Hydrolase</keyword>
<dbReference type="NCBIfam" id="TIGR01549">
    <property type="entry name" value="HAD-SF-IA-v1"/>
    <property type="match status" value="1"/>
</dbReference>
<dbReference type="InterPro" id="IPR041492">
    <property type="entry name" value="HAD_2"/>
</dbReference>
<keyword evidence="2" id="KW-1185">Reference proteome</keyword>
<dbReference type="RefSeq" id="WP_342077143.1">
    <property type="nucleotide sequence ID" value="NZ_CP151767.2"/>
</dbReference>
<gene>
    <name evidence="1" type="ORF">AABB31_02485</name>
</gene>
<proteinExistence type="predicted"/>
<dbReference type="AlphaFoldDB" id="A0AAN0NKX2"/>
<dbReference type="InterPro" id="IPR006439">
    <property type="entry name" value="HAD-SF_hydro_IA"/>
</dbReference>
<dbReference type="GO" id="GO:0008967">
    <property type="term" value="F:phosphoglycolate phosphatase activity"/>
    <property type="evidence" value="ECO:0007669"/>
    <property type="project" value="TreeGrafter"/>
</dbReference>
<reference evidence="2" key="1">
    <citation type="submission" date="2024-04" db="EMBL/GenBank/DDBJ databases">
        <title>Phylogenomic analyses of a clade within the roseobacter group suggest taxonomic reassignments of species of the genera Aestuariivita, Citreicella, Loktanella, Nautella, Pelagibaca, Ruegeria, Thalassobius, Thiobacimonas and Tropicibacter, and the proposal o.</title>
        <authorList>
            <person name="Jeon C.O."/>
        </authorList>
    </citation>
    <scope>NUCLEOTIDE SEQUENCE [LARGE SCALE GENOMIC DNA]</scope>
    <source>
        <strain evidence="2">SS1-5</strain>
    </source>
</reference>
<dbReference type="SFLD" id="SFLDS00003">
    <property type="entry name" value="Haloacid_Dehalogenase"/>
    <property type="match status" value="1"/>
</dbReference>
<dbReference type="EMBL" id="CP151767">
    <property type="protein sequence ID" value="WZU67845.1"/>
    <property type="molecule type" value="Genomic_DNA"/>
</dbReference>
<dbReference type="GO" id="GO:0006281">
    <property type="term" value="P:DNA repair"/>
    <property type="evidence" value="ECO:0007669"/>
    <property type="project" value="TreeGrafter"/>
</dbReference>
<dbReference type="Gene3D" id="1.10.150.240">
    <property type="entry name" value="Putative phosphatase, domain 2"/>
    <property type="match status" value="1"/>
</dbReference>
<dbReference type="InterPro" id="IPR036412">
    <property type="entry name" value="HAD-like_sf"/>
</dbReference>
<reference evidence="1 2" key="2">
    <citation type="submission" date="2024-08" db="EMBL/GenBank/DDBJ databases">
        <title>Phylogenomic analyses of a clade within the roseobacter group suggest taxonomic reassignments of species of the genera Aestuariivita, Citreicella, Loktanella, Nautella, Pelagibaca, Ruegeria, Thalassobius, Thiobacimonas and Tropicibacter, and the proposal o.</title>
        <authorList>
            <person name="Jeon C.O."/>
        </authorList>
    </citation>
    <scope>NUCLEOTIDE SEQUENCE [LARGE SCALE GENOMIC DNA]</scope>
    <source>
        <strain evidence="1 2">SS1-5</strain>
    </source>
</reference>
<dbReference type="InterPro" id="IPR050155">
    <property type="entry name" value="HAD-like_hydrolase_sf"/>
</dbReference>